<feature type="transmembrane region" description="Helical" evidence="2">
    <location>
        <begin position="522"/>
        <end position="541"/>
    </location>
</feature>
<dbReference type="STRING" id="564137.SAMN04488238_105269"/>
<dbReference type="SUPFAM" id="SSF82714">
    <property type="entry name" value="Multidrug efflux transporter AcrB TolC docking domain, DN and DC subdomains"/>
    <property type="match status" value="2"/>
</dbReference>
<feature type="transmembrane region" description="Helical" evidence="2">
    <location>
        <begin position="976"/>
        <end position="997"/>
    </location>
</feature>
<feature type="transmembrane region" description="Helical" evidence="2">
    <location>
        <begin position="945"/>
        <end position="964"/>
    </location>
</feature>
<dbReference type="Proteomes" id="UP000198539">
    <property type="component" value="Unassembled WGS sequence"/>
</dbReference>
<dbReference type="InterPro" id="IPR027463">
    <property type="entry name" value="AcrB_DN_DC_subdom"/>
</dbReference>
<feature type="transmembrane region" description="Helical" evidence="2">
    <location>
        <begin position="430"/>
        <end position="450"/>
    </location>
</feature>
<dbReference type="SUPFAM" id="SSF82866">
    <property type="entry name" value="Multidrug efflux transporter AcrB transmembrane domain"/>
    <property type="match status" value="2"/>
</dbReference>
<evidence type="ECO:0000313" key="4">
    <source>
        <dbReference type="Proteomes" id="UP000198539"/>
    </source>
</evidence>
<feature type="transmembrane region" description="Helical" evidence="2">
    <location>
        <begin position="358"/>
        <end position="379"/>
    </location>
</feature>
<keyword evidence="2" id="KW-0472">Membrane</keyword>
<evidence type="ECO:0000256" key="2">
    <source>
        <dbReference type="SAM" id="Phobius"/>
    </source>
</evidence>
<keyword evidence="4" id="KW-1185">Reference proteome</keyword>
<feature type="transmembrane region" description="Helical" evidence="2">
    <location>
        <begin position="12"/>
        <end position="32"/>
    </location>
</feature>
<keyword evidence="2" id="KW-0812">Transmembrane</keyword>
<feature type="region of interest" description="Disordered" evidence="1">
    <location>
        <begin position="1012"/>
        <end position="1036"/>
    </location>
</feature>
<reference evidence="3 4" key="1">
    <citation type="submission" date="2016-10" db="EMBL/GenBank/DDBJ databases">
        <authorList>
            <person name="de Groot N.N."/>
        </authorList>
    </citation>
    <scope>NUCLEOTIDE SEQUENCE [LARGE SCALE GENOMIC DNA]</scope>
    <source>
        <strain evidence="3 4">CGMCC 1.8894</strain>
    </source>
</reference>
<dbReference type="PANTHER" id="PTHR32063">
    <property type="match status" value="1"/>
</dbReference>
<dbReference type="AlphaFoldDB" id="A0A1H2Z6Q9"/>
<feature type="transmembrane region" description="Helical" evidence="2">
    <location>
        <begin position="874"/>
        <end position="894"/>
    </location>
</feature>
<dbReference type="OrthoDB" id="174266at2"/>
<dbReference type="Gene3D" id="3.30.70.1440">
    <property type="entry name" value="Multidrug efflux transporter AcrB pore domain"/>
    <property type="match status" value="1"/>
</dbReference>
<feature type="transmembrane region" description="Helical" evidence="2">
    <location>
        <begin position="385"/>
        <end position="409"/>
    </location>
</feature>
<proteinExistence type="predicted"/>
<feature type="transmembrane region" description="Helical" evidence="2">
    <location>
        <begin position="900"/>
        <end position="924"/>
    </location>
</feature>
<dbReference type="Gene3D" id="3.30.70.1430">
    <property type="entry name" value="Multidrug efflux transporter AcrB pore domain"/>
    <property type="match status" value="2"/>
</dbReference>
<dbReference type="Gene3D" id="3.30.70.1320">
    <property type="entry name" value="Multidrug efflux transporter AcrB pore domain like"/>
    <property type="match status" value="1"/>
</dbReference>
<feature type="transmembrane region" description="Helical" evidence="2">
    <location>
        <begin position="848"/>
        <end position="867"/>
    </location>
</feature>
<feature type="transmembrane region" description="Helical" evidence="2">
    <location>
        <begin position="462"/>
        <end position="486"/>
    </location>
</feature>
<dbReference type="Gene3D" id="3.30.2090.10">
    <property type="entry name" value="Multidrug efflux transporter AcrB TolC docking domain, DN and DC subdomains"/>
    <property type="match status" value="2"/>
</dbReference>
<dbReference type="Gene3D" id="1.20.1640.10">
    <property type="entry name" value="Multidrug efflux transporter AcrB transmembrane domain"/>
    <property type="match status" value="2"/>
</dbReference>
<sequence length="1036" mass="109857">MSLSDIFIKRPVLSTVLGLMILLVGLQGLFGLQIRQYPQVDETVITITTVYPGAAPDLIQGFVTAPIAAAVATTEGVDYVTTQSRPSASVVTVNMQLGSNPDTALTEVMSKVQQVRAQLPQDAQDPSIVKGTGMTFATMYLGVKNPNMTPEQVTEYIERVIRPRMSTIDGVAEAQVMGAASYAMRIWIDPVRLAGQGLTALDVQGAINSANFLSAPGRTRNEFVSYSITMESTLQTPEEFGALPISGTGDAVVRLRDVARIELAAESSDMVVTFDGEPGTFIGVFPAPGANPLDTAAAVVDELPALQASLPDGMTITLVYDATEQISASITEVLRTIIEATLIVGIVILIFMGSFRSVLMPLMAIPLSLVGVLFILFLMGYSINLLTLLAMVLAIGLVVDDAIIVVENIQRHIDDGLSPRQAAFVSMKELFGSIIAMMLTLIAVFMPLFFTAGLTGALFREFAVTLAGAVFISGVVALTISPMLAARVLKKGGHNRFQGAIDRGFQRVEGWYERRLASSFDYRPVTMLMVVVLVGVTGYLFTKTSGELAPEEDSGALFSIISAPSYATIDYTRGYVEEMRALTSEIPEVATDFSIVGFGGATNSGIMLWAMEDWADRDRTQAQIQGDIQGRIGGVTGVQAFVFAPPTLPGAGGGLPISLVVQSTGDPAQVYEVAEEIRAQAQASGQFIVVQNSLNYDAAQVVITIDRDRAAALNLPASQIGAALSLLVGDGSIAQFDRDSNSYDVIMQVPAEYRDNPERLGEFYVRATTGDMVPLSAVITTGRKASAGAIEQFNQLNSATLTALPLPGVSTGQGLATIEDIARPLLPDGFFIDYAGQSRLEKSEGSSIVLAFVLAIVVIYLVLAAQFESFRDPFIILMSVPLAIFGVIVPLNLGLGTLNIYTQVGLITLIGLITKHGILLVEFANQLRRDQGLSRAAGIVASARLRLRPILMTTLATALGVVPLMTADGAGAAARFAMGLVIFSGITVGTLFTLFVVPMFYTLISPKENVAEAEGPEAEAPAGGHPEGPAAPAPGA</sequence>
<dbReference type="EMBL" id="FNOM01000005">
    <property type="protein sequence ID" value="SDX13163.1"/>
    <property type="molecule type" value="Genomic_DNA"/>
</dbReference>
<dbReference type="InterPro" id="IPR001036">
    <property type="entry name" value="Acrflvin-R"/>
</dbReference>
<gene>
    <name evidence="3" type="ORF">SAMN04488238_105269</name>
</gene>
<accession>A0A1H2Z6Q9</accession>
<organism evidence="3 4">
    <name type="scientific">Roseicitreum antarcticum</name>
    <dbReference type="NCBI Taxonomy" id="564137"/>
    <lineage>
        <taxon>Bacteria</taxon>
        <taxon>Pseudomonadati</taxon>
        <taxon>Pseudomonadota</taxon>
        <taxon>Alphaproteobacteria</taxon>
        <taxon>Rhodobacterales</taxon>
        <taxon>Paracoccaceae</taxon>
        <taxon>Roseicitreum</taxon>
    </lineage>
</organism>
<keyword evidence="2" id="KW-1133">Transmembrane helix</keyword>
<dbReference type="SUPFAM" id="SSF82693">
    <property type="entry name" value="Multidrug efflux transporter AcrB pore domain, PN1, PN2, PC1 and PC2 subdomains"/>
    <property type="match status" value="4"/>
</dbReference>
<dbReference type="Pfam" id="PF00873">
    <property type="entry name" value="ACR_tran"/>
    <property type="match status" value="1"/>
</dbReference>
<evidence type="ECO:0000313" key="3">
    <source>
        <dbReference type="EMBL" id="SDX13163.1"/>
    </source>
</evidence>
<feature type="compositionally biased region" description="Low complexity" evidence="1">
    <location>
        <begin position="1018"/>
        <end position="1028"/>
    </location>
</feature>
<dbReference type="GO" id="GO:0005886">
    <property type="term" value="C:plasma membrane"/>
    <property type="evidence" value="ECO:0007669"/>
    <property type="project" value="TreeGrafter"/>
</dbReference>
<dbReference type="PRINTS" id="PR00702">
    <property type="entry name" value="ACRIFLAVINRP"/>
</dbReference>
<dbReference type="GO" id="GO:0042910">
    <property type="term" value="F:xenobiotic transmembrane transporter activity"/>
    <property type="evidence" value="ECO:0007669"/>
    <property type="project" value="TreeGrafter"/>
</dbReference>
<name>A0A1H2Z6Q9_9RHOB</name>
<dbReference type="PANTHER" id="PTHR32063:SF28">
    <property type="entry name" value="BLR2861 PROTEIN"/>
    <property type="match status" value="1"/>
</dbReference>
<feature type="transmembrane region" description="Helical" evidence="2">
    <location>
        <begin position="333"/>
        <end position="351"/>
    </location>
</feature>
<evidence type="ECO:0000256" key="1">
    <source>
        <dbReference type="SAM" id="MobiDB-lite"/>
    </source>
</evidence>
<protein>
    <submittedName>
        <fullName evidence="3">Multidrug efflux pump</fullName>
    </submittedName>
</protein>
<dbReference type="RefSeq" id="WP_092888974.1">
    <property type="nucleotide sequence ID" value="NZ_CP061502.1"/>
</dbReference>